<evidence type="ECO:0000256" key="5">
    <source>
        <dbReference type="SAM" id="MobiDB-lite"/>
    </source>
</evidence>
<sequence length="411" mass="44734">MTNASGLLGTWPRPSPGPAVPTVPAGPQMDRVGNSSQGASRLFLTTALARGISGVFVWTALVLTCHQIYLHLRSYTVPNEQRYIIRLLFIVPIYAFDSWLSLLLLGGHQHYVYFASVRDCYEAFVIYSFLSLCFQYLGGESAIMAEIRGKPIRSSCIYGTCCLQGMSYSIGFLRFCKQVSGALACLCPPLPATALSAPTLPSPTQATLQFCIVKPIMAVVTIVLQAFGKYHDGDFNIHSGYLYITLVYNVSVSLALYALFLFYLATRELLQPFEPVLKFFTIKAVIFLSFWQGGWAAGAGAGAQSLSQPHLRPGSPGALRPGLSLSGCSTGQYYPSLSQKPHSPWRRGNIESLSSRSGLWWMERTGRGPGPGWGHPQTSPCRGVSGCQAGPNSGTREVRADAWGAPRWPPC</sequence>
<dbReference type="SMART" id="SM01417">
    <property type="entry name" value="Solute_trans_a"/>
    <property type="match status" value="1"/>
</dbReference>
<evidence type="ECO:0000256" key="2">
    <source>
        <dbReference type="ARBA" id="ARBA00022692"/>
    </source>
</evidence>
<feature type="transmembrane region" description="Helical" evidence="6">
    <location>
        <begin position="206"/>
        <end position="228"/>
    </location>
</feature>
<dbReference type="PANTHER" id="PTHR23423">
    <property type="entry name" value="ORGANIC SOLUTE TRANSPORTER-RELATED"/>
    <property type="match status" value="1"/>
</dbReference>
<dbReference type="AlphaFoldDB" id="A0A667IJ54"/>
<dbReference type="Ensembl" id="ENSLCNT00005038023.1">
    <property type="protein sequence ID" value="ENSLCNP00005034075.1"/>
    <property type="gene ID" value="ENSLCNG00005022132.1"/>
</dbReference>
<evidence type="ECO:0000313" key="8">
    <source>
        <dbReference type="Proteomes" id="UP000472241"/>
    </source>
</evidence>
<feature type="transmembrane region" description="Helical" evidence="6">
    <location>
        <begin position="240"/>
        <end position="264"/>
    </location>
</feature>
<gene>
    <name evidence="7" type="primary">TMEM184A</name>
</gene>
<dbReference type="GO" id="GO:0016020">
    <property type="term" value="C:membrane"/>
    <property type="evidence" value="ECO:0007669"/>
    <property type="project" value="UniProtKB-SubCell"/>
</dbReference>
<feature type="region of interest" description="Disordered" evidence="5">
    <location>
        <begin position="1"/>
        <end position="27"/>
    </location>
</feature>
<keyword evidence="2 6" id="KW-0812">Transmembrane</keyword>
<evidence type="ECO:0000313" key="7">
    <source>
        <dbReference type="Ensembl" id="ENSLCNP00005034075.1"/>
    </source>
</evidence>
<dbReference type="Pfam" id="PF03619">
    <property type="entry name" value="Solute_trans_a"/>
    <property type="match status" value="2"/>
</dbReference>
<protein>
    <submittedName>
        <fullName evidence="7">Transmembrane protein 184A</fullName>
    </submittedName>
</protein>
<evidence type="ECO:0000256" key="3">
    <source>
        <dbReference type="ARBA" id="ARBA00022989"/>
    </source>
</evidence>
<evidence type="ECO:0000256" key="4">
    <source>
        <dbReference type="ARBA" id="ARBA00023136"/>
    </source>
</evidence>
<organism evidence="7 8">
    <name type="scientific">Lynx canadensis</name>
    <name type="common">Canada lynx</name>
    <name type="synonym">Felis canadensis</name>
    <dbReference type="NCBI Taxonomy" id="61383"/>
    <lineage>
        <taxon>Eukaryota</taxon>
        <taxon>Metazoa</taxon>
        <taxon>Chordata</taxon>
        <taxon>Craniata</taxon>
        <taxon>Vertebrata</taxon>
        <taxon>Euteleostomi</taxon>
        <taxon>Mammalia</taxon>
        <taxon>Eutheria</taxon>
        <taxon>Laurasiatheria</taxon>
        <taxon>Carnivora</taxon>
        <taxon>Feliformia</taxon>
        <taxon>Felidae</taxon>
        <taxon>Felinae</taxon>
        <taxon>Lynx</taxon>
    </lineage>
</organism>
<dbReference type="InterPro" id="IPR005178">
    <property type="entry name" value="Ostalpha/TMEM184C"/>
</dbReference>
<evidence type="ECO:0000256" key="1">
    <source>
        <dbReference type="ARBA" id="ARBA00004141"/>
    </source>
</evidence>
<reference evidence="7" key="1">
    <citation type="submission" date="2025-08" db="UniProtKB">
        <authorList>
            <consortium name="Ensembl"/>
        </authorList>
    </citation>
    <scope>IDENTIFICATION</scope>
</reference>
<reference evidence="7" key="2">
    <citation type="submission" date="2025-09" db="UniProtKB">
        <authorList>
            <consortium name="Ensembl"/>
        </authorList>
    </citation>
    <scope>IDENTIFICATION</scope>
</reference>
<feature type="region of interest" description="Disordered" evidence="5">
    <location>
        <begin position="388"/>
        <end position="411"/>
    </location>
</feature>
<feature type="transmembrane region" description="Helical" evidence="6">
    <location>
        <begin position="43"/>
        <end position="63"/>
    </location>
</feature>
<accession>A0A667IJ54</accession>
<comment type="subcellular location">
    <subcellularLocation>
        <location evidence="1">Membrane</location>
        <topology evidence="1">Multi-pass membrane protein</topology>
    </subcellularLocation>
</comment>
<evidence type="ECO:0000256" key="6">
    <source>
        <dbReference type="SAM" id="Phobius"/>
    </source>
</evidence>
<keyword evidence="8" id="KW-1185">Reference proteome</keyword>
<keyword evidence="4 6" id="KW-0472">Membrane</keyword>
<dbReference type="Proteomes" id="UP000472241">
    <property type="component" value="Unplaced"/>
</dbReference>
<keyword evidence="3 6" id="KW-1133">Transmembrane helix</keyword>
<name>A0A667IJ54_LYNCA</name>
<proteinExistence type="predicted"/>
<feature type="transmembrane region" description="Helical" evidence="6">
    <location>
        <begin position="83"/>
        <end position="104"/>
    </location>
</feature>